<keyword evidence="5" id="KW-0539">Nucleus</keyword>
<dbReference type="GO" id="GO:0000981">
    <property type="term" value="F:DNA-binding transcription factor activity, RNA polymerase II-specific"/>
    <property type="evidence" value="ECO:0007669"/>
    <property type="project" value="InterPro"/>
</dbReference>
<name>A0A0U5CMF8_ASPCI</name>
<gene>
    <name evidence="8" type="ORF">ASPCAL02333</name>
</gene>
<dbReference type="OrthoDB" id="3266505at2759"/>
<feature type="domain" description="Zn(2)-C6 fungal-type" evidence="7">
    <location>
        <begin position="29"/>
        <end position="58"/>
    </location>
</feature>
<dbReference type="EMBL" id="CDMC01000002">
    <property type="protein sequence ID" value="CEN59892.1"/>
    <property type="molecule type" value="Genomic_DNA"/>
</dbReference>
<sequence length="689" mass="76796">MENPQPRRWPSRSVRSSMNSREAARTRIACTACRERKIKCSGEQPCRYCTKRNLECVVPENSKRKLYSVAYVQDLERRVFSQGSSRRENGRVTPAVSWQEETGEIYNGPEPSTHINREGVGSSSNDRVVASETIETDMVMSSSSAFSSHIKAISAVRSIGGRPIGRSSKTADNAYELPLPLRGRIGAPSIENWPTEEESRELVNTIANSIGHIQHLFDPRSFFDRLSIIYDRDDFIAWENDAATVEILMVFAVGKLLRGQMDDNETFPGFSCFTEAMKYTASLCYMRSAGILGIEVMGLIAFYLQCADRKEDAYIYAGMGLRIAISMGLHRENSASLSRSERVHCNRLWWTIYMQERRLAAATGNPPGIQDEAIRVGYPDDVPGFTHPAALNVNISIAKATGQILQVIYGHKVQTERSFIKGVQGILVSLHQISSSIPNELELDFSEKPLSVTRAKATLYLMLYQAIMLATRPTLLYLAGKVAKGQGEQELLLQPLHQFATTCIDSAQRSLAILCALRSQQLLANFGFFDLDAIFSVAFVFVLAGTIYPGKGSYSRDIHLTLDLLNHLSLNGNKAARNRRADIVQMCDHLGITREGLVVASHQGQLSYNLHQAAELEQPTVPAREADPLLDNTTPIDFSEPALQWVNGIDELLLQQDPHDFYSLYCNDAFPLAGTVETDWEALEAQIFH</sequence>
<dbReference type="PROSITE" id="PS50048">
    <property type="entry name" value="ZN2_CY6_FUNGAL_2"/>
    <property type="match status" value="1"/>
</dbReference>
<evidence type="ECO:0000259" key="7">
    <source>
        <dbReference type="PROSITE" id="PS50048"/>
    </source>
</evidence>
<dbReference type="SUPFAM" id="SSF57701">
    <property type="entry name" value="Zn2/Cys6 DNA-binding domain"/>
    <property type="match status" value="1"/>
</dbReference>
<protein>
    <recommendedName>
        <fullName evidence="7">Zn(2)-C6 fungal-type domain-containing protein</fullName>
    </recommendedName>
</protein>
<dbReference type="InterPro" id="IPR001138">
    <property type="entry name" value="Zn2Cys6_DnaBD"/>
</dbReference>
<dbReference type="OMA" id="ISYLWMQ"/>
<dbReference type="Gene3D" id="4.10.240.10">
    <property type="entry name" value="Zn(2)-C6 fungal-type DNA-binding domain"/>
    <property type="match status" value="1"/>
</dbReference>
<keyword evidence="9" id="KW-1185">Reference proteome</keyword>
<evidence type="ECO:0000256" key="4">
    <source>
        <dbReference type="ARBA" id="ARBA00023163"/>
    </source>
</evidence>
<evidence type="ECO:0000256" key="2">
    <source>
        <dbReference type="ARBA" id="ARBA00023015"/>
    </source>
</evidence>
<accession>A0A0U5CMF8</accession>
<dbReference type="PANTHER" id="PTHR47424:SF6">
    <property type="entry name" value="PROLINE UTILIZATION TRANS-ACTIVATOR"/>
    <property type="match status" value="1"/>
</dbReference>
<dbReference type="InterPro" id="IPR051127">
    <property type="entry name" value="Fungal_SecMet_Regulators"/>
</dbReference>
<dbReference type="Pfam" id="PF00172">
    <property type="entry name" value="Zn_clus"/>
    <property type="match status" value="1"/>
</dbReference>
<dbReference type="PROSITE" id="PS00463">
    <property type="entry name" value="ZN2_CY6_FUNGAL_1"/>
    <property type="match status" value="1"/>
</dbReference>
<feature type="region of interest" description="Disordered" evidence="6">
    <location>
        <begin position="1"/>
        <end position="21"/>
    </location>
</feature>
<keyword evidence="3" id="KW-0238">DNA-binding</keyword>
<evidence type="ECO:0000256" key="3">
    <source>
        <dbReference type="ARBA" id="ARBA00023125"/>
    </source>
</evidence>
<evidence type="ECO:0000256" key="6">
    <source>
        <dbReference type="SAM" id="MobiDB-lite"/>
    </source>
</evidence>
<dbReference type="GO" id="GO:0008270">
    <property type="term" value="F:zinc ion binding"/>
    <property type="evidence" value="ECO:0007669"/>
    <property type="project" value="InterPro"/>
</dbReference>
<dbReference type="STRING" id="454130.A0A0U5CMF8"/>
<dbReference type="CDD" id="cd00067">
    <property type="entry name" value="GAL4"/>
    <property type="match status" value="1"/>
</dbReference>
<dbReference type="GO" id="GO:0006351">
    <property type="term" value="P:DNA-templated transcription"/>
    <property type="evidence" value="ECO:0007669"/>
    <property type="project" value="InterPro"/>
</dbReference>
<reference evidence="9" key="1">
    <citation type="journal article" date="2016" name="Genome Announc.">
        <title>Draft genome sequences of fungus Aspergillus calidoustus.</title>
        <authorList>
            <person name="Horn F."/>
            <person name="Linde J."/>
            <person name="Mattern D.J."/>
            <person name="Walther G."/>
            <person name="Guthke R."/>
            <person name="Scherlach K."/>
            <person name="Martin K."/>
            <person name="Brakhage A.A."/>
            <person name="Petzke L."/>
            <person name="Valiante V."/>
        </authorList>
    </citation>
    <scope>NUCLEOTIDE SEQUENCE [LARGE SCALE GENOMIC DNA]</scope>
    <source>
        <strain evidence="9">SF006504</strain>
    </source>
</reference>
<dbReference type="InterPro" id="IPR007219">
    <property type="entry name" value="XnlR_reg_dom"/>
</dbReference>
<dbReference type="CDD" id="cd12148">
    <property type="entry name" value="fungal_TF_MHR"/>
    <property type="match status" value="1"/>
</dbReference>
<evidence type="ECO:0000256" key="1">
    <source>
        <dbReference type="ARBA" id="ARBA00022723"/>
    </source>
</evidence>
<dbReference type="GO" id="GO:0003677">
    <property type="term" value="F:DNA binding"/>
    <property type="evidence" value="ECO:0007669"/>
    <property type="project" value="UniProtKB-KW"/>
</dbReference>
<evidence type="ECO:0000256" key="5">
    <source>
        <dbReference type="ARBA" id="ARBA00023242"/>
    </source>
</evidence>
<dbReference type="SMART" id="SM00906">
    <property type="entry name" value="Fungal_trans"/>
    <property type="match status" value="1"/>
</dbReference>
<feature type="compositionally biased region" description="Low complexity" evidence="6">
    <location>
        <begin position="1"/>
        <end position="17"/>
    </location>
</feature>
<keyword evidence="2" id="KW-0805">Transcription regulation</keyword>
<keyword evidence="1" id="KW-0479">Metal-binding</keyword>
<keyword evidence="4" id="KW-0804">Transcription</keyword>
<dbReference type="Pfam" id="PF04082">
    <property type="entry name" value="Fungal_trans"/>
    <property type="match status" value="1"/>
</dbReference>
<proteinExistence type="predicted"/>
<dbReference type="InterPro" id="IPR036864">
    <property type="entry name" value="Zn2-C6_fun-type_DNA-bd_sf"/>
</dbReference>
<dbReference type="AlphaFoldDB" id="A0A0U5CMF8"/>
<organism evidence="8 9">
    <name type="scientific">Aspergillus calidoustus</name>
    <dbReference type="NCBI Taxonomy" id="454130"/>
    <lineage>
        <taxon>Eukaryota</taxon>
        <taxon>Fungi</taxon>
        <taxon>Dikarya</taxon>
        <taxon>Ascomycota</taxon>
        <taxon>Pezizomycotina</taxon>
        <taxon>Eurotiomycetes</taxon>
        <taxon>Eurotiomycetidae</taxon>
        <taxon>Eurotiales</taxon>
        <taxon>Aspergillaceae</taxon>
        <taxon>Aspergillus</taxon>
        <taxon>Aspergillus subgen. Nidulantes</taxon>
    </lineage>
</organism>
<dbReference type="Proteomes" id="UP000054771">
    <property type="component" value="Unassembled WGS sequence"/>
</dbReference>
<evidence type="ECO:0000313" key="9">
    <source>
        <dbReference type="Proteomes" id="UP000054771"/>
    </source>
</evidence>
<dbReference type="SMART" id="SM00066">
    <property type="entry name" value="GAL4"/>
    <property type="match status" value="1"/>
</dbReference>
<evidence type="ECO:0000313" key="8">
    <source>
        <dbReference type="EMBL" id="CEN59892.1"/>
    </source>
</evidence>
<dbReference type="PANTHER" id="PTHR47424">
    <property type="entry name" value="REGULATORY PROTEIN GAL4"/>
    <property type="match status" value="1"/>
</dbReference>